<gene>
    <name evidence="11" type="ORF">FPB0191_01193</name>
</gene>
<organism evidence="11 12">
    <name type="scientific">Frischella perrara</name>
    <dbReference type="NCBI Taxonomy" id="1267021"/>
    <lineage>
        <taxon>Bacteria</taxon>
        <taxon>Pseudomonadati</taxon>
        <taxon>Pseudomonadota</taxon>
        <taxon>Gammaproteobacteria</taxon>
        <taxon>Orbales</taxon>
        <taxon>Orbaceae</taxon>
        <taxon>Frischella</taxon>
    </lineage>
</organism>
<keyword evidence="12" id="KW-1185">Reference proteome</keyword>
<proteinExistence type="inferred from homology"/>
<feature type="transmembrane region" description="Helical" evidence="8">
    <location>
        <begin position="25"/>
        <end position="48"/>
    </location>
</feature>
<dbReference type="PANTHER" id="PTHR30489">
    <property type="entry name" value="LIPOPROTEIN-RELEASING SYSTEM TRANSMEMBRANE PROTEIN LOLE"/>
    <property type="match status" value="1"/>
</dbReference>
<feature type="transmembrane region" description="Helical" evidence="8">
    <location>
        <begin position="312"/>
        <end position="341"/>
    </location>
</feature>
<evidence type="ECO:0000259" key="10">
    <source>
        <dbReference type="Pfam" id="PF12704"/>
    </source>
</evidence>
<dbReference type="OrthoDB" id="9808461at2"/>
<dbReference type="PANTHER" id="PTHR30489:SF8">
    <property type="entry name" value="LIPOPROTEIN-RELEASING SYSTEM TRANSMEMBRANE PROTEIN LOLC"/>
    <property type="match status" value="1"/>
</dbReference>
<dbReference type="STRING" id="1267021.FPB0191_01193"/>
<evidence type="ECO:0000256" key="1">
    <source>
        <dbReference type="ARBA" id="ARBA00004651"/>
    </source>
</evidence>
<feature type="domain" description="MacB-like periplasmic core" evidence="10">
    <location>
        <begin position="27"/>
        <end position="237"/>
    </location>
</feature>
<dbReference type="AlphaFoldDB" id="A0A0A7S2G0"/>
<evidence type="ECO:0000256" key="6">
    <source>
        <dbReference type="ARBA" id="ARBA00022989"/>
    </source>
</evidence>
<evidence type="ECO:0000256" key="7">
    <source>
        <dbReference type="ARBA" id="ARBA00023136"/>
    </source>
</evidence>
<sequence length="396" mass="44224">MFYPLPFFIGLRYAYSRKSDSFGRFVSWLSMIGIMLGSFGLIVIMSVMNGFENEMQKNILQFIPQAQITTQTHRLNFIDYPKTVVPNNDHIKHITPLITGDVIIQSPNNITMSTIVGVDPNEFDPITSYIYLGNLSDLKPNEYKIIIGDYLASKLNVGVGDKLRLMVTDASQITPVGKIPSQRLFEVAGIFSVNHDIDQSIIYLNINDAAKLMRYPSDTITSWRLTLDNPLNIQSIVAQPLSKQLQFNDWRDKRGELFQAIRMEKNVMALLISLIVIVAAFNIITSLSLLVMEKQTEIAILKTQGLNRFKTMLIFIIQGASSGIIGSLIGCSIGLIFALSLAKFNLTFSGIPLPSIVDSKQVIIVFISLLLLSILSTLYPAYRAASTQPAEALRYE</sequence>
<dbReference type="GO" id="GO:0042953">
    <property type="term" value="P:lipoprotein transport"/>
    <property type="evidence" value="ECO:0007669"/>
    <property type="project" value="InterPro"/>
</dbReference>
<dbReference type="Proteomes" id="UP000030901">
    <property type="component" value="Chromosome"/>
</dbReference>
<dbReference type="EMBL" id="CP009056">
    <property type="protein sequence ID" value="AJA45017.1"/>
    <property type="molecule type" value="Genomic_DNA"/>
</dbReference>
<evidence type="ECO:0000313" key="11">
    <source>
        <dbReference type="EMBL" id="AJA45017.1"/>
    </source>
</evidence>
<dbReference type="NCBIfam" id="TIGR02212">
    <property type="entry name" value="lolCE"/>
    <property type="match status" value="1"/>
</dbReference>
<dbReference type="GO" id="GO:0098797">
    <property type="term" value="C:plasma membrane protein complex"/>
    <property type="evidence" value="ECO:0007669"/>
    <property type="project" value="TreeGrafter"/>
</dbReference>
<evidence type="ECO:0000256" key="5">
    <source>
        <dbReference type="ARBA" id="ARBA00022692"/>
    </source>
</evidence>
<evidence type="ECO:0000256" key="3">
    <source>
        <dbReference type="ARBA" id="ARBA00022448"/>
    </source>
</evidence>
<keyword evidence="11" id="KW-0449">Lipoprotein</keyword>
<evidence type="ECO:0000256" key="8">
    <source>
        <dbReference type="SAM" id="Phobius"/>
    </source>
</evidence>
<keyword evidence="3" id="KW-0813">Transport</keyword>
<evidence type="ECO:0000259" key="9">
    <source>
        <dbReference type="Pfam" id="PF02687"/>
    </source>
</evidence>
<dbReference type="GO" id="GO:0044874">
    <property type="term" value="P:lipoprotein localization to outer membrane"/>
    <property type="evidence" value="ECO:0007669"/>
    <property type="project" value="TreeGrafter"/>
</dbReference>
<keyword evidence="7 8" id="KW-0472">Membrane</keyword>
<evidence type="ECO:0000313" key="12">
    <source>
        <dbReference type="Proteomes" id="UP000030901"/>
    </source>
</evidence>
<feature type="transmembrane region" description="Helical" evidence="8">
    <location>
        <begin position="267"/>
        <end position="292"/>
    </location>
</feature>
<evidence type="ECO:0000256" key="4">
    <source>
        <dbReference type="ARBA" id="ARBA00022475"/>
    </source>
</evidence>
<reference evidence="11 12" key="1">
    <citation type="journal article" date="2014" name="Appl. Environ. Microbiol.">
        <title>Gut symbionts from distinct hosts exhibit genotoxic activity via divergent colibactin biosynthetic pathways.</title>
        <authorList>
            <person name="Engel P."/>
            <person name="Vizcaino M.I."/>
            <person name="Crawford J.M."/>
        </authorList>
    </citation>
    <scope>NUCLEOTIDE SEQUENCE [LARGE SCALE GENOMIC DNA]</scope>
    <source>
        <strain evidence="11 12">PEB0191</strain>
    </source>
</reference>
<dbReference type="RefSeq" id="WP_039104647.1">
    <property type="nucleotide sequence ID" value="NZ_CP009056.1"/>
</dbReference>
<feature type="domain" description="ABC3 transporter permease C-terminal" evidence="9">
    <location>
        <begin position="270"/>
        <end position="389"/>
    </location>
</feature>
<dbReference type="Pfam" id="PF02687">
    <property type="entry name" value="FtsX"/>
    <property type="match status" value="1"/>
</dbReference>
<dbReference type="InterPro" id="IPR025857">
    <property type="entry name" value="MacB_PCD"/>
</dbReference>
<keyword evidence="6 8" id="KW-1133">Transmembrane helix</keyword>
<dbReference type="HOGENOM" id="CLU_000604_8_1_6"/>
<protein>
    <submittedName>
        <fullName evidence="11">Lipoprotein releasing system, transmembrane protein, LolC/E family</fullName>
    </submittedName>
</protein>
<dbReference type="KEGG" id="fpp:FPB0191_01193"/>
<feature type="transmembrane region" description="Helical" evidence="8">
    <location>
        <begin position="362"/>
        <end position="382"/>
    </location>
</feature>
<dbReference type="NCBIfam" id="NF008076">
    <property type="entry name" value="PRK10814.1"/>
    <property type="match status" value="1"/>
</dbReference>
<name>A0A0A7S2G0_FRIPE</name>
<dbReference type="InterPro" id="IPR051447">
    <property type="entry name" value="Lipoprotein-release_system"/>
</dbReference>
<accession>A0A0A7S2G0</accession>
<dbReference type="InterPro" id="IPR011925">
    <property type="entry name" value="LolCE_TM"/>
</dbReference>
<evidence type="ECO:0000256" key="2">
    <source>
        <dbReference type="ARBA" id="ARBA00005236"/>
    </source>
</evidence>
<dbReference type="InterPro" id="IPR003838">
    <property type="entry name" value="ABC3_permease_C"/>
</dbReference>
<dbReference type="Pfam" id="PF12704">
    <property type="entry name" value="MacB_PCD"/>
    <property type="match status" value="1"/>
</dbReference>
<comment type="similarity">
    <text evidence="2">Belongs to the ABC-4 integral membrane protein family. LolC/E subfamily.</text>
</comment>
<keyword evidence="5 8" id="KW-0812">Transmembrane</keyword>
<comment type="subcellular location">
    <subcellularLocation>
        <location evidence="1">Cell membrane</location>
        <topology evidence="1">Multi-pass membrane protein</topology>
    </subcellularLocation>
</comment>
<keyword evidence="4" id="KW-1003">Cell membrane</keyword>